<feature type="domain" description="Phosphodiester glycosidase" evidence="1">
    <location>
        <begin position="62"/>
        <end position="209"/>
    </location>
</feature>
<protein>
    <recommendedName>
        <fullName evidence="1">Phosphodiester glycosidase domain-containing protein</fullName>
    </recommendedName>
</protein>
<proteinExistence type="predicted"/>
<accession>A0A3A1PA05</accession>
<dbReference type="RefSeq" id="WP_119591948.1">
    <property type="nucleotide sequence ID" value="NZ_QXFM01000045.1"/>
</dbReference>
<dbReference type="Proteomes" id="UP000265366">
    <property type="component" value="Unassembled WGS sequence"/>
</dbReference>
<evidence type="ECO:0000313" key="3">
    <source>
        <dbReference type="Proteomes" id="UP000265366"/>
    </source>
</evidence>
<dbReference type="InterPro" id="IPR018711">
    <property type="entry name" value="NAGPA"/>
</dbReference>
<name>A0A3A1PA05_9SPHN</name>
<sequence>PTASSSPAAFDACEVITFEEQRFADCIADPADHTIVTALSPAGGAPFRSFAAYRKANPETDVAFAMNGGMFDDAGQPVGYFVEDGERLKALSRADGTGNFHLKPNGVFFGSGSKWQVLDTEKFYSTVRERPAFGTQSGPMLVIDGKIHPEITENGPSRLLRNAVGVDEQGRAHFVISQGPISFGVIARLFRDRLKTPNALFLDGTVSSLWDPVADRMDGRAPLGPLIVVKNKPRAQQ</sequence>
<organism evidence="2 3">
    <name type="scientific">Aurantiacibacter xanthus</name>
    <dbReference type="NCBI Taxonomy" id="1784712"/>
    <lineage>
        <taxon>Bacteria</taxon>
        <taxon>Pseudomonadati</taxon>
        <taxon>Pseudomonadota</taxon>
        <taxon>Alphaproteobacteria</taxon>
        <taxon>Sphingomonadales</taxon>
        <taxon>Erythrobacteraceae</taxon>
        <taxon>Aurantiacibacter</taxon>
    </lineage>
</organism>
<gene>
    <name evidence="2" type="ORF">D2V17_04600</name>
</gene>
<dbReference type="AlphaFoldDB" id="A0A3A1PA05"/>
<dbReference type="Pfam" id="PF09992">
    <property type="entry name" value="NAGPA"/>
    <property type="match status" value="1"/>
</dbReference>
<evidence type="ECO:0000259" key="1">
    <source>
        <dbReference type="Pfam" id="PF09992"/>
    </source>
</evidence>
<keyword evidence="3" id="KW-1185">Reference proteome</keyword>
<comment type="caution">
    <text evidence="2">The sequence shown here is derived from an EMBL/GenBank/DDBJ whole genome shotgun (WGS) entry which is preliminary data.</text>
</comment>
<feature type="non-terminal residue" evidence="2">
    <location>
        <position position="1"/>
    </location>
</feature>
<dbReference type="EMBL" id="QXFM01000045">
    <property type="protein sequence ID" value="RIV90313.1"/>
    <property type="molecule type" value="Genomic_DNA"/>
</dbReference>
<dbReference type="OrthoDB" id="5515706at2"/>
<reference evidence="2 3" key="1">
    <citation type="submission" date="2018-08" db="EMBL/GenBank/DDBJ databases">
        <title>Erythrobacter zhengii sp.nov., a bacterium isolated from deep-sea sediment.</title>
        <authorList>
            <person name="Fang C."/>
            <person name="Wu Y.-H."/>
            <person name="Sun C."/>
            <person name="Wang H."/>
            <person name="Cheng H."/>
            <person name="Meng F.-X."/>
            <person name="Wang C.-S."/>
            <person name="Xu X.-W."/>
        </authorList>
    </citation>
    <scope>NUCLEOTIDE SEQUENCE [LARGE SCALE GENOMIC DNA]</scope>
    <source>
        <strain evidence="2 3">CCTCC AB 2015396</strain>
    </source>
</reference>
<evidence type="ECO:0000313" key="2">
    <source>
        <dbReference type="EMBL" id="RIV90313.1"/>
    </source>
</evidence>